<reference evidence="2 3" key="1">
    <citation type="submission" date="2014-12" db="EMBL/GenBank/DDBJ databases">
        <title>Genome sequencing of Brevundimonas nasdae TPW30.</title>
        <authorList>
            <person name="Tan P.W."/>
            <person name="Chan K.-G."/>
        </authorList>
    </citation>
    <scope>NUCLEOTIDE SEQUENCE [LARGE SCALE GENOMIC DNA]</scope>
    <source>
        <strain evidence="2 3">TPW30</strain>
    </source>
</reference>
<sequence length="86" mass="9495">MADDRFSQGAKPDRLDGGDDQKVVELAAFKPVRELPSRIVSPATRALDFVVSALLQQHGQFGAYDQLLDAAERVRPAEDSNDQKVR</sequence>
<dbReference type="AlphaFoldDB" id="A0A0B4CUV3"/>
<accession>A0A0B4CUV3</accession>
<gene>
    <name evidence="2" type="ORF">RM53_14305</name>
</gene>
<organism evidence="2 3">
    <name type="scientific">Brevundimonas nasdae</name>
    <dbReference type="NCBI Taxonomy" id="172043"/>
    <lineage>
        <taxon>Bacteria</taxon>
        <taxon>Pseudomonadati</taxon>
        <taxon>Pseudomonadota</taxon>
        <taxon>Alphaproteobacteria</taxon>
        <taxon>Caulobacterales</taxon>
        <taxon>Caulobacteraceae</taxon>
        <taxon>Brevundimonas</taxon>
    </lineage>
</organism>
<dbReference type="EMBL" id="JWSY01000028">
    <property type="protein sequence ID" value="KIC55885.1"/>
    <property type="molecule type" value="Genomic_DNA"/>
</dbReference>
<comment type="caution">
    <text evidence="2">The sequence shown here is derived from an EMBL/GenBank/DDBJ whole genome shotgun (WGS) entry which is preliminary data.</text>
</comment>
<proteinExistence type="predicted"/>
<protein>
    <submittedName>
        <fullName evidence="2">Uncharacterized protein</fullName>
    </submittedName>
</protein>
<dbReference type="RefSeq" id="WP_039247789.1">
    <property type="nucleotide sequence ID" value="NZ_JWSY01000028.1"/>
</dbReference>
<evidence type="ECO:0000313" key="3">
    <source>
        <dbReference type="Proteomes" id="UP000031166"/>
    </source>
</evidence>
<evidence type="ECO:0000313" key="2">
    <source>
        <dbReference type="EMBL" id="KIC55885.1"/>
    </source>
</evidence>
<evidence type="ECO:0000256" key="1">
    <source>
        <dbReference type="SAM" id="MobiDB-lite"/>
    </source>
</evidence>
<dbReference type="Proteomes" id="UP000031166">
    <property type="component" value="Unassembled WGS sequence"/>
</dbReference>
<name>A0A0B4CUV3_9CAUL</name>
<feature type="region of interest" description="Disordered" evidence="1">
    <location>
        <begin position="1"/>
        <end position="20"/>
    </location>
</feature>